<accession>A0A101UP60</accession>
<dbReference type="GO" id="GO:0046556">
    <property type="term" value="F:alpha-L-arabinofuranosidase activity"/>
    <property type="evidence" value="ECO:0007669"/>
    <property type="project" value="InterPro"/>
</dbReference>
<dbReference type="InterPro" id="IPR036195">
    <property type="entry name" value="AbfB_ABD_sf"/>
</dbReference>
<dbReference type="Proteomes" id="UP000053260">
    <property type="component" value="Unassembled WGS sequence"/>
</dbReference>
<protein>
    <recommendedName>
        <fullName evidence="1">Alpha-L-arabinofuranosidase B arabinose-binding domain-containing protein</fullName>
    </recommendedName>
</protein>
<dbReference type="InterPro" id="IPR007934">
    <property type="entry name" value="AbfB_ABD"/>
</dbReference>
<dbReference type="STRING" id="909626.AQJ91_47660"/>
<dbReference type="CDD" id="cd23399">
    <property type="entry name" value="beta-trefoil_ABD_ABFB"/>
    <property type="match status" value="1"/>
</dbReference>
<dbReference type="EMBL" id="LMXB01000162">
    <property type="protein sequence ID" value="KUO14294.1"/>
    <property type="molecule type" value="Genomic_DNA"/>
</dbReference>
<comment type="caution">
    <text evidence="2">The sequence shown here is derived from an EMBL/GenBank/DDBJ whole genome shotgun (WGS) entry which is preliminary data.</text>
</comment>
<dbReference type="Gene3D" id="2.80.10.50">
    <property type="match status" value="1"/>
</dbReference>
<dbReference type="Pfam" id="PF05270">
    <property type="entry name" value="AbfB"/>
    <property type="match status" value="1"/>
</dbReference>
<dbReference type="SUPFAM" id="SSF110221">
    <property type="entry name" value="AbfB domain"/>
    <property type="match status" value="1"/>
</dbReference>
<organism evidence="2 3">
    <name type="scientific">Streptomyces dysideae</name>
    <dbReference type="NCBI Taxonomy" id="909626"/>
    <lineage>
        <taxon>Bacteria</taxon>
        <taxon>Bacillati</taxon>
        <taxon>Actinomycetota</taxon>
        <taxon>Actinomycetes</taxon>
        <taxon>Kitasatosporales</taxon>
        <taxon>Streptomycetaceae</taxon>
        <taxon>Streptomyces</taxon>
    </lineage>
</organism>
<keyword evidence="3" id="KW-1185">Reference proteome</keyword>
<name>A0A101UP60_9ACTN</name>
<evidence type="ECO:0000313" key="2">
    <source>
        <dbReference type="EMBL" id="KUO14294.1"/>
    </source>
</evidence>
<sequence>MVSASSTTAEKQASTFTVVPGLADSNAFSFRDSAGKYLRHRDFRGRFDTNNGSSIFAKDATFIARTGTASGAIRFESYNYPGYYLRHYNYQLRVDPSDGTDLFAQDSSFVPVTAWAVATGLALVPRVTLRRSAIRRAATSTRRRRRNSGKNAAVLSDSLANGAAVVKKDSFGRAGPAVDVPGAVLVGRNV</sequence>
<dbReference type="AlphaFoldDB" id="A0A101UP60"/>
<evidence type="ECO:0000313" key="3">
    <source>
        <dbReference type="Proteomes" id="UP000053260"/>
    </source>
</evidence>
<gene>
    <name evidence="2" type="ORF">AQJ91_47660</name>
</gene>
<reference evidence="2 3" key="1">
    <citation type="submission" date="2015-10" db="EMBL/GenBank/DDBJ databases">
        <title>Draft genome sequence of Streptomyces sp. RV15, isolated from a marine sponge.</title>
        <authorList>
            <person name="Ruckert C."/>
            <person name="Abdelmohsen U.R."/>
            <person name="Winkler A."/>
            <person name="Hentschel U."/>
            <person name="Kalinowski J."/>
            <person name="Kampfer P."/>
            <person name="Glaeser S."/>
        </authorList>
    </citation>
    <scope>NUCLEOTIDE SEQUENCE [LARGE SCALE GENOMIC DNA]</scope>
    <source>
        <strain evidence="2 3">RV15</strain>
    </source>
</reference>
<evidence type="ECO:0000259" key="1">
    <source>
        <dbReference type="Pfam" id="PF05270"/>
    </source>
</evidence>
<dbReference type="GO" id="GO:0046373">
    <property type="term" value="P:L-arabinose metabolic process"/>
    <property type="evidence" value="ECO:0007669"/>
    <property type="project" value="InterPro"/>
</dbReference>
<feature type="domain" description="Alpha-L-arabinofuranosidase B arabinose-binding" evidence="1">
    <location>
        <begin position="2"/>
        <end position="110"/>
    </location>
</feature>
<proteinExistence type="predicted"/>